<organism evidence="8 9">
    <name type="scientific">SAR86 cluster bacterium</name>
    <dbReference type="NCBI Taxonomy" id="2030880"/>
    <lineage>
        <taxon>Bacteria</taxon>
        <taxon>Pseudomonadati</taxon>
        <taxon>Pseudomonadota</taxon>
        <taxon>Gammaproteobacteria</taxon>
        <taxon>SAR86 cluster</taxon>
    </lineage>
</organism>
<evidence type="ECO:0000256" key="6">
    <source>
        <dbReference type="SAM" id="Phobius"/>
    </source>
</evidence>
<dbReference type="Proteomes" id="UP000754644">
    <property type="component" value="Unassembled WGS sequence"/>
</dbReference>
<feature type="transmembrane region" description="Helical" evidence="6">
    <location>
        <begin position="20"/>
        <end position="43"/>
    </location>
</feature>
<feature type="transmembrane region" description="Helical" evidence="6">
    <location>
        <begin position="318"/>
        <end position="338"/>
    </location>
</feature>
<reference evidence="8" key="1">
    <citation type="submission" date="2020-05" db="EMBL/GenBank/DDBJ databases">
        <title>Sulfur intermediates as new biogeochemical hubs in an aquatic model microbial ecosystem.</title>
        <authorList>
            <person name="Vigneron A."/>
        </authorList>
    </citation>
    <scope>NUCLEOTIDE SEQUENCE</scope>
    <source>
        <strain evidence="8">Bin.250</strain>
    </source>
</reference>
<evidence type="ECO:0000256" key="4">
    <source>
        <dbReference type="ARBA" id="ARBA00022989"/>
    </source>
</evidence>
<dbReference type="GO" id="GO:0016020">
    <property type="term" value="C:membrane"/>
    <property type="evidence" value="ECO:0007669"/>
    <property type="project" value="UniProtKB-SubCell"/>
</dbReference>
<dbReference type="InterPro" id="IPR036259">
    <property type="entry name" value="MFS_trans_sf"/>
</dbReference>
<feature type="domain" description="Major facilitator superfamily (MFS) profile" evidence="7">
    <location>
        <begin position="21"/>
        <end position="382"/>
    </location>
</feature>
<dbReference type="Pfam" id="PF07690">
    <property type="entry name" value="MFS_1"/>
    <property type="match status" value="1"/>
</dbReference>
<feature type="transmembrane region" description="Helical" evidence="6">
    <location>
        <begin position="245"/>
        <end position="265"/>
    </location>
</feature>
<name>A0A973AAH1_9GAMM</name>
<dbReference type="InterPro" id="IPR020846">
    <property type="entry name" value="MFS_dom"/>
</dbReference>
<evidence type="ECO:0000256" key="5">
    <source>
        <dbReference type="ARBA" id="ARBA00023136"/>
    </source>
</evidence>
<feature type="transmembrane region" description="Helical" evidence="6">
    <location>
        <begin position="189"/>
        <end position="210"/>
    </location>
</feature>
<feature type="transmembrane region" description="Helical" evidence="6">
    <location>
        <begin position="344"/>
        <end position="366"/>
    </location>
</feature>
<evidence type="ECO:0000313" key="9">
    <source>
        <dbReference type="Proteomes" id="UP000754644"/>
    </source>
</evidence>
<dbReference type="PANTHER" id="PTHR23505">
    <property type="entry name" value="SPINSTER"/>
    <property type="match status" value="1"/>
</dbReference>
<comment type="subcellular location">
    <subcellularLocation>
        <location evidence="1">Membrane</location>
        <topology evidence="1">Multi-pass membrane protein</topology>
    </subcellularLocation>
</comment>
<keyword evidence="4 6" id="KW-1133">Transmembrane helix</keyword>
<dbReference type="EMBL" id="JABMOJ010000530">
    <property type="protein sequence ID" value="NQV66512.1"/>
    <property type="molecule type" value="Genomic_DNA"/>
</dbReference>
<feature type="transmembrane region" description="Helical" evidence="6">
    <location>
        <begin position="285"/>
        <end position="306"/>
    </location>
</feature>
<dbReference type="CDD" id="cd17328">
    <property type="entry name" value="MFS_spinster_like"/>
    <property type="match status" value="1"/>
</dbReference>
<feature type="non-terminal residue" evidence="8">
    <location>
        <position position="382"/>
    </location>
</feature>
<comment type="caution">
    <text evidence="8">The sequence shown here is derived from an EMBL/GenBank/DDBJ whole genome shotgun (WGS) entry which is preliminary data.</text>
</comment>
<feature type="transmembrane region" description="Helical" evidence="6">
    <location>
        <begin position="113"/>
        <end position="134"/>
    </location>
</feature>
<evidence type="ECO:0000259" key="7">
    <source>
        <dbReference type="PROSITE" id="PS50850"/>
    </source>
</evidence>
<evidence type="ECO:0000313" key="8">
    <source>
        <dbReference type="EMBL" id="NQV66512.1"/>
    </source>
</evidence>
<dbReference type="PROSITE" id="PS50850">
    <property type="entry name" value="MFS"/>
    <property type="match status" value="1"/>
</dbReference>
<dbReference type="AlphaFoldDB" id="A0A973AAH1"/>
<protein>
    <submittedName>
        <fullName evidence="8">MFS transporter</fullName>
    </submittedName>
</protein>
<keyword evidence="3 6" id="KW-0812">Transmembrane</keyword>
<dbReference type="InterPro" id="IPR011701">
    <property type="entry name" value="MFS"/>
</dbReference>
<dbReference type="Gene3D" id="1.20.1250.20">
    <property type="entry name" value="MFS general substrate transporter like domains"/>
    <property type="match status" value="1"/>
</dbReference>
<feature type="transmembrane region" description="Helical" evidence="6">
    <location>
        <begin position="88"/>
        <end position="107"/>
    </location>
</feature>
<feature type="transmembrane region" description="Helical" evidence="6">
    <location>
        <begin position="55"/>
        <end position="76"/>
    </location>
</feature>
<proteinExistence type="predicted"/>
<evidence type="ECO:0000256" key="3">
    <source>
        <dbReference type="ARBA" id="ARBA00022692"/>
    </source>
</evidence>
<feature type="transmembrane region" description="Helical" evidence="6">
    <location>
        <begin position="146"/>
        <end position="169"/>
    </location>
</feature>
<keyword evidence="5 6" id="KW-0472">Membrane</keyword>
<evidence type="ECO:0000256" key="2">
    <source>
        <dbReference type="ARBA" id="ARBA00022448"/>
    </source>
</evidence>
<evidence type="ECO:0000256" key="1">
    <source>
        <dbReference type="ARBA" id="ARBA00004141"/>
    </source>
</evidence>
<dbReference type="GO" id="GO:0022857">
    <property type="term" value="F:transmembrane transporter activity"/>
    <property type="evidence" value="ECO:0007669"/>
    <property type="project" value="InterPro"/>
</dbReference>
<accession>A0A973AAH1</accession>
<dbReference type="InterPro" id="IPR044770">
    <property type="entry name" value="MFS_spinster-like"/>
</dbReference>
<sequence>MQTNIRAQEHAYPSPGRARYMVILLTVLYMFSFLDRTIIVLLIEPIKADLGLTDTQLSLLYGFAFALFYTFLGIPIARLADRRNRRNIVIAGVAIWSVMTAICGLTKSFGQLFIARIGVGVGEAALSPAAYSLISDSFPPNERAKAMSFYTMGLYLGVGAALLLGGVVIDWVASIDTITLPIFGEIRAWQATFLAVGLPGLMLAALMLTVREPRRREMGSAVASDAADYVSLPDAFAWFAKRWRFHIVFCCAMACLVLYSYSLTAWTPSFFIRTYGWSSLEVSRYYGLIVLIFGPAGILFGGWWASRRAARGDIVANVRVAVVCFALLIVPAGVLTLLSDPYQALVLMAVVKFVSGLPLGIAVAAIHEVTPNRLRAQAGGLY</sequence>
<dbReference type="PANTHER" id="PTHR23505:SF79">
    <property type="entry name" value="PROTEIN SPINSTER"/>
    <property type="match status" value="1"/>
</dbReference>
<gene>
    <name evidence="8" type="ORF">HQ497_14215</name>
</gene>
<dbReference type="SUPFAM" id="SSF103473">
    <property type="entry name" value="MFS general substrate transporter"/>
    <property type="match status" value="1"/>
</dbReference>
<keyword evidence="2" id="KW-0813">Transport</keyword>